<keyword evidence="11" id="KW-1185">Reference proteome</keyword>
<dbReference type="FunFam" id="3.60.40.10:FF:000051">
    <property type="entry name" value="Protein phosphatase 2C-like protein"/>
    <property type="match status" value="1"/>
</dbReference>
<dbReference type="PANTHER" id="PTHR47992">
    <property type="entry name" value="PROTEIN PHOSPHATASE"/>
    <property type="match status" value="1"/>
</dbReference>
<name>A0A8J8T8Q6_HALGN</name>
<gene>
    <name evidence="10" type="ORF">FGO68_gene2713</name>
</gene>
<protein>
    <recommendedName>
        <fullName evidence="9">PPM-type phosphatase domain-containing protein</fullName>
    </recommendedName>
</protein>
<evidence type="ECO:0000313" key="11">
    <source>
        <dbReference type="Proteomes" id="UP000785679"/>
    </source>
</evidence>
<evidence type="ECO:0000256" key="4">
    <source>
        <dbReference type="ARBA" id="ARBA00022912"/>
    </source>
</evidence>
<evidence type="ECO:0000256" key="8">
    <source>
        <dbReference type="SAM" id="Phobius"/>
    </source>
</evidence>
<dbReference type="CDD" id="cd00143">
    <property type="entry name" value="PP2Cc"/>
    <property type="match status" value="1"/>
</dbReference>
<feature type="region of interest" description="Disordered" evidence="7">
    <location>
        <begin position="498"/>
        <end position="542"/>
    </location>
</feature>
<keyword evidence="2" id="KW-0479">Metal-binding</keyword>
<proteinExistence type="inferred from homology"/>
<dbReference type="GO" id="GO:0004722">
    <property type="term" value="F:protein serine/threonine phosphatase activity"/>
    <property type="evidence" value="ECO:0007669"/>
    <property type="project" value="InterPro"/>
</dbReference>
<organism evidence="10 11">
    <name type="scientific">Halteria grandinella</name>
    <dbReference type="NCBI Taxonomy" id="5974"/>
    <lineage>
        <taxon>Eukaryota</taxon>
        <taxon>Sar</taxon>
        <taxon>Alveolata</taxon>
        <taxon>Ciliophora</taxon>
        <taxon>Intramacronucleata</taxon>
        <taxon>Spirotrichea</taxon>
        <taxon>Stichotrichia</taxon>
        <taxon>Sporadotrichida</taxon>
        <taxon>Halteriidae</taxon>
        <taxon>Halteria</taxon>
    </lineage>
</organism>
<dbReference type="InterPro" id="IPR036457">
    <property type="entry name" value="PPM-type-like_dom_sf"/>
</dbReference>
<dbReference type="PROSITE" id="PS01032">
    <property type="entry name" value="PPM_1"/>
    <property type="match status" value="1"/>
</dbReference>
<dbReference type="InterPro" id="IPR000222">
    <property type="entry name" value="PP2C_BS"/>
</dbReference>
<dbReference type="OrthoDB" id="10264738at2759"/>
<keyword evidence="8" id="KW-0812">Transmembrane</keyword>
<comment type="subcellular location">
    <subcellularLocation>
        <location evidence="1">Membrane</location>
        <topology evidence="1">Peripheral membrane protein</topology>
    </subcellularLocation>
</comment>
<evidence type="ECO:0000313" key="10">
    <source>
        <dbReference type="EMBL" id="TNV86434.1"/>
    </source>
</evidence>
<feature type="region of interest" description="Disordered" evidence="7">
    <location>
        <begin position="347"/>
        <end position="372"/>
    </location>
</feature>
<dbReference type="PROSITE" id="PS51746">
    <property type="entry name" value="PPM_2"/>
    <property type="match status" value="1"/>
</dbReference>
<dbReference type="EMBL" id="RRYP01001084">
    <property type="protein sequence ID" value="TNV86434.1"/>
    <property type="molecule type" value="Genomic_DNA"/>
</dbReference>
<dbReference type="Proteomes" id="UP000785679">
    <property type="component" value="Unassembled WGS sequence"/>
</dbReference>
<evidence type="ECO:0000256" key="2">
    <source>
        <dbReference type="ARBA" id="ARBA00022723"/>
    </source>
</evidence>
<dbReference type="GO" id="GO:0046872">
    <property type="term" value="F:metal ion binding"/>
    <property type="evidence" value="ECO:0007669"/>
    <property type="project" value="UniProtKB-KW"/>
</dbReference>
<dbReference type="Pfam" id="PF00481">
    <property type="entry name" value="PP2C"/>
    <property type="match status" value="1"/>
</dbReference>
<keyword evidence="4 6" id="KW-0904">Protein phosphatase</keyword>
<dbReference type="AlphaFoldDB" id="A0A8J8T8Q6"/>
<evidence type="ECO:0000259" key="9">
    <source>
        <dbReference type="PROSITE" id="PS51746"/>
    </source>
</evidence>
<sequence length="976" mass="110007">MRTGLSHVPQQYPHFYVNFWVLFFVQIGLWVNIQEEGVKHFQSVIYYNMKNNNSMASSKQRQQPNTTLNNQELIARANLQSRDLANQPLLKLNVGQGNSFIVKNSNIVITQNTINKAIVNPDSAIPALGPPSQLIGAPGAAHSFSNPQNEKIFSTSFHNGVPPQQKKGVIQGNHQRAYSFENLGSRNQSRFQNTQGSGGFSNLKTTAAAQQANNSYSQQNRKFSYSPVLKQTIPKTKKKGLSMGGQEDFIKIGGVVAAMGGQTIQRRALSKNDGPNHFLNDQQQQALEYPSIPNMTNYFSSNNDKSANAFLQQLQNQQNNNQRISNMQLPGGLSNFTRQTQQQNLSIKGGQIHRPSSATLKRKDGQQTQQQVERHEEIKQYLQQQAQSNKSGKKPTQQVYGNQPLAAKLQKKGNPILKEEILQNLLNSQNQSNALNAYNIQNLIPMVSRQQTHQQQKTHQQLLSDQNDFSSRNNIDKVIQAYHSQQRAANAVELHKIKEQQSNHKRSLSYQQNVKKPALVPNNGENDERTQSRGSHKRPKSNAELANSLNQHAVKIENILLQRDMTAQQKPQNVHVEQVQTSVVATNKPQQELQQKSFSKPVQSNVVRSQNESIHHEKTQQQSIQENPFTLLNGNPKQMSTNAVTKFAFATKTGMTPSNPNKQNQDNWITVPHFCGLKYCHFFSVCDGHGQWGREVSTYLKNKLPQHLEQEFKYVIQKYEEQMKASQKVEPLNTDEICIAFNNSFLDCNEALFASNMDIRFSGSTCVSLITLGQKLFCSNVGDSRGIIVKKNPDNGKIIAQAISRDQKPCQPDEAERVLKSGGRIDSFRDHDKNPVGPLRVWLKEEDIPGLAMTRSFGDEVASRVGVIAEPEILELDMCRDDKFIVIASDGVWEFLNNDDVANIVYPFFDKRNAEGAAEALVRESYLRWKHEEDDIIDDITCVIIFLDVKLPQQAPNANTIQNQDDQQTKTPAENK</sequence>
<feature type="domain" description="PPM-type phosphatase" evidence="9">
    <location>
        <begin position="646"/>
        <end position="947"/>
    </location>
</feature>
<comment type="caution">
    <text evidence="10">The sequence shown here is derived from an EMBL/GenBank/DDBJ whole genome shotgun (WGS) entry which is preliminary data.</text>
</comment>
<evidence type="ECO:0000256" key="6">
    <source>
        <dbReference type="RuleBase" id="RU003465"/>
    </source>
</evidence>
<evidence type="ECO:0000256" key="7">
    <source>
        <dbReference type="SAM" id="MobiDB-lite"/>
    </source>
</evidence>
<dbReference type="InterPro" id="IPR015655">
    <property type="entry name" value="PP2C"/>
</dbReference>
<dbReference type="GO" id="GO:0016020">
    <property type="term" value="C:membrane"/>
    <property type="evidence" value="ECO:0007669"/>
    <property type="project" value="UniProtKB-SubCell"/>
</dbReference>
<keyword evidence="3 6" id="KW-0378">Hydrolase</keyword>
<feature type="transmembrane region" description="Helical" evidence="8">
    <location>
        <begin position="12"/>
        <end position="33"/>
    </location>
</feature>
<evidence type="ECO:0000256" key="1">
    <source>
        <dbReference type="ARBA" id="ARBA00004170"/>
    </source>
</evidence>
<keyword evidence="5 8" id="KW-0472">Membrane</keyword>
<dbReference type="SUPFAM" id="SSF81606">
    <property type="entry name" value="PP2C-like"/>
    <property type="match status" value="1"/>
</dbReference>
<accession>A0A8J8T8Q6</accession>
<keyword evidence="8" id="KW-1133">Transmembrane helix</keyword>
<reference evidence="10" key="1">
    <citation type="submission" date="2019-06" db="EMBL/GenBank/DDBJ databases">
        <authorList>
            <person name="Zheng W."/>
        </authorList>
    </citation>
    <scope>NUCLEOTIDE SEQUENCE</scope>
    <source>
        <strain evidence="10">QDHG01</strain>
    </source>
</reference>
<dbReference type="SMART" id="SM00332">
    <property type="entry name" value="PP2Cc"/>
    <property type="match status" value="1"/>
</dbReference>
<evidence type="ECO:0000256" key="5">
    <source>
        <dbReference type="ARBA" id="ARBA00023136"/>
    </source>
</evidence>
<dbReference type="Gene3D" id="3.60.40.10">
    <property type="entry name" value="PPM-type phosphatase domain"/>
    <property type="match status" value="1"/>
</dbReference>
<dbReference type="InterPro" id="IPR001932">
    <property type="entry name" value="PPM-type_phosphatase-like_dom"/>
</dbReference>
<evidence type="ECO:0000256" key="3">
    <source>
        <dbReference type="ARBA" id="ARBA00022801"/>
    </source>
</evidence>
<comment type="similarity">
    <text evidence="6">Belongs to the PP2C family.</text>
</comment>